<dbReference type="AlphaFoldDB" id="A0A6S7IR30"/>
<feature type="non-terminal residue" evidence="1">
    <location>
        <position position="1"/>
    </location>
</feature>
<protein>
    <submittedName>
        <fullName evidence="1">Uncharacterized protein</fullName>
    </submittedName>
</protein>
<name>A0A6S7IR30_PARCT</name>
<reference evidence="1" key="1">
    <citation type="submission" date="2020-04" db="EMBL/GenBank/DDBJ databases">
        <authorList>
            <person name="Alioto T."/>
            <person name="Alioto T."/>
            <person name="Gomez Garrido J."/>
        </authorList>
    </citation>
    <scope>NUCLEOTIDE SEQUENCE</scope>
    <source>
        <strain evidence="1">A484AB</strain>
    </source>
</reference>
<dbReference type="EMBL" id="CACRXK020010785">
    <property type="protein sequence ID" value="CAB4020103.1"/>
    <property type="molecule type" value="Genomic_DNA"/>
</dbReference>
<gene>
    <name evidence="1" type="ORF">PACLA_8A004025</name>
</gene>
<sequence>LCPTLVMKIKYITTNNTAIHTENCKLEISLQCTARELAKTILLGSCNALFASIKVSGWSIYLDSICCVVELEDTCSSIIKVQELFWLRLNLTVLTNLVAHLGVHDDTFVAGDIEDSERFCLDFDDQDVEMEETDESLIHGNTDSPFDFDELDYSNYNMLPISVEQADDGVLQVYITPTEYNWDHEVIEFFKTLKWLGGQSTVNMIRGPMWHGAGRGGVFNPDKMVPNLGGPSDRTLTKHSGGYTTESGILNQLMKTFHDIVDNKESTVVNCEVLKVVSVHAENDGTALQPGLLFDPTQKVVVGLANGNIKMDYINNNKEKSPELTKYLKKNIATEAVVTLLTNSPKTSFLSVGVSYHRQKGKTGENLKENLVKEVMQIQCCRGCLEKCPSDITVQSDCCESSVCNNCLSLKSVCDNCQDDGQISYHPSIRACRSCLEKNTKCVKCIVLTWSVDCELGNRKMMDLVAAESITHLEYLVAFPDVVHLAKTYKCSWSNWFLILGEGVLLAHYEY</sequence>
<comment type="caution">
    <text evidence="1">The sequence shown here is derived from an EMBL/GenBank/DDBJ whole genome shotgun (WGS) entry which is preliminary data.</text>
</comment>
<evidence type="ECO:0000313" key="2">
    <source>
        <dbReference type="Proteomes" id="UP001152795"/>
    </source>
</evidence>
<evidence type="ECO:0000313" key="1">
    <source>
        <dbReference type="EMBL" id="CAB4020103.1"/>
    </source>
</evidence>
<dbReference type="Proteomes" id="UP001152795">
    <property type="component" value="Unassembled WGS sequence"/>
</dbReference>
<keyword evidence="2" id="KW-1185">Reference proteome</keyword>
<accession>A0A6S7IR30</accession>
<organism evidence="1 2">
    <name type="scientific">Paramuricea clavata</name>
    <name type="common">Red gorgonian</name>
    <name type="synonym">Violescent sea-whip</name>
    <dbReference type="NCBI Taxonomy" id="317549"/>
    <lineage>
        <taxon>Eukaryota</taxon>
        <taxon>Metazoa</taxon>
        <taxon>Cnidaria</taxon>
        <taxon>Anthozoa</taxon>
        <taxon>Octocorallia</taxon>
        <taxon>Malacalcyonacea</taxon>
        <taxon>Plexauridae</taxon>
        <taxon>Paramuricea</taxon>
    </lineage>
</organism>
<proteinExistence type="predicted"/>